<protein>
    <submittedName>
        <fullName evidence="1">Uncharacterized protein</fullName>
    </submittedName>
</protein>
<organism evidence="1">
    <name type="scientific">Arion vulgaris</name>
    <dbReference type="NCBI Taxonomy" id="1028688"/>
    <lineage>
        <taxon>Eukaryota</taxon>
        <taxon>Metazoa</taxon>
        <taxon>Spiralia</taxon>
        <taxon>Lophotrochozoa</taxon>
        <taxon>Mollusca</taxon>
        <taxon>Gastropoda</taxon>
        <taxon>Heterobranchia</taxon>
        <taxon>Euthyneura</taxon>
        <taxon>Panpulmonata</taxon>
        <taxon>Eupulmonata</taxon>
        <taxon>Stylommatophora</taxon>
        <taxon>Helicina</taxon>
        <taxon>Arionoidea</taxon>
        <taxon>Arionidae</taxon>
        <taxon>Arion</taxon>
    </lineage>
</organism>
<feature type="non-terminal residue" evidence="1">
    <location>
        <position position="53"/>
    </location>
</feature>
<gene>
    <name evidence="1" type="primary">ORF208046</name>
</gene>
<evidence type="ECO:0000313" key="1">
    <source>
        <dbReference type="EMBL" id="CEK95605.1"/>
    </source>
</evidence>
<name>A0A0B7BTX8_9EUPU</name>
<reference evidence="1" key="1">
    <citation type="submission" date="2014-12" db="EMBL/GenBank/DDBJ databases">
        <title>Insight into the proteome of Arion vulgaris.</title>
        <authorList>
            <person name="Aradska J."/>
            <person name="Bulat T."/>
            <person name="Smidak R."/>
            <person name="Sarate P."/>
            <person name="Gangsoo J."/>
            <person name="Sialana F."/>
            <person name="Bilban M."/>
            <person name="Lubec G."/>
        </authorList>
    </citation>
    <scope>NUCLEOTIDE SEQUENCE</scope>
    <source>
        <tissue evidence="1">Skin</tissue>
    </source>
</reference>
<sequence>MCSDEDLETKLKSRLHHRGQDKFNKKIKIKIIFKTTLWTLTLLTELCTVAEIF</sequence>
<proteinExistence type="predicted"/>
<dbReference type="AlphaFoldDB" id="A0A0B7BTX8"/>
<dbReference type="EMBL" id="HACG01048740">
    <property type="protein sequence ID" value="CEK95605.1"/>
    <property type="molecule type" value="Transcribed_RNA"/>
</dbReference>
<accession>A0A0B7BTX8</accession>